<gene>
    <name evidence="1" type="ORF">PMH09_20640</name>
</gene>
<keyword evidence="2" id="KW-1185">Reference proteome</keyword>
<sequence>MLSLRTFRAIAQVDVYPKLLSGQQGGIAIVNVVKSLTLAGGVAIAFLTGAMVVTNPKQASYEEFASQQLVEYLQDNVCDQAQQAFGNILQQSCQSFVQDAKPQLQGIIAQRTERKDYVLFSVYTTNLSIAAFLPSYEFETLGVLQNFHILRAEEKSGQ</sequence>
<reference evidence="1 2" key="1">
    <citation type="submission" date="2023-01" db="EMBL/GenBank/DDBJ databases">
        <title>Novel diversity within Roseofilum (Cyanobacteria; Desertifilaceae) from marine benthic mats with descriptions of four novel species.</title>
        <authorList>
            <person name="Wang Y."/>
            <person name="Berthold D.E."/>
            <person name="Hu J."/>
            <person name="Lefler F.W."/>
            <person name="Laughinghouse H.D. IV."/>
        </authorList>
    </citation>
    <scope>NUCLEOTIDE SEQUENCE [LARGE SCALE GENOMIC DNA]</scope>
    <source>
        <strain evidence="1 2">BLCC-M143</strain>
    </source>
</reference>
<evidence type="ECO:0000313" key="1">
    <source>
        <dbReference type="EMBL" id="MDJ1185596.1"/>
    </source>
</evidence>
<proteinExistence type="predicted"/>
<comment type="caution">
    <text evidence="1">The sequence shown here is derived from an EMBL/GenBank/DDBJ whole genome shotgun (WGS) entry which is preliminary data.</text>
</comment>
<evidence type="ECO:0000313" key="2">
    <source>
        <dbReference type="Proteomes" id="UP001232992"/>
    </source>
</evidence>
<protein>
    <submittedName>
        <fullName evidence="1">DUF4359 domain-containing protein</fullName>
    </submittedName>
</protein>
<name>A0ABT7C2E4_9CYAN</name>
<dbReference type="RefSeq" id="WP_283760236.1">
    <property type="nucleotide sequence ID" value="NZ_JAQOSQ010000041.1"/>
</dbReference>
<accession>A0ABT7C2E4</accession>
<organism evidence="1 2">
    <name type="scientific">Roseofilum casamattae BLCC-M143</name>
    <dbReference type="NCBI Taxonomy" id="3022442"/>
    <lineage>
        <taxon>Bacteria</taxon>
        <taxon>Bacillati</taxon>
        <taxon>Cyanobacteriota</taxon>
        <taxon>Cyanophyceae</taxon>
        <taxon>Desertifilales</taxon>
        <taxon>Desertifilaceae</taxon>
        <taxon>Roseofilum</taxon>
        <taxon>Roseofilum casamattae</taxon>
    </lineage>
</organism>
<dbReference type="EMBL" id="JAQOSQ010000041">
    <property type="protein sequence ID" value="MDJ1185596.1"/>
    <property type="molecule type" value="Genomic_DNA"/>
</dbReference>
<dbReference type="Pfam" id="PF14271">
    <property type="entry name" value="DUF4359"/>
    <property type="match status" value="1"/>
</dbReference>
<dbReference type="Proteomes" id="UP001232992">
    <property type="component" value="Unassembled WGS sequence"/>
</dbReference>
<dbReference type="InterPro" id="IPR025578">
    <property type="entry name" value="DUF4359"/>
</dbReference>